<protein>
    <submittedName>
        <fullName evidence="3">Amuc_1100 family pilus-like protein</fullName>
    </submittedName>
</protein>
<keyword evidence="4" id="KW-1185">Reference proteome</keyword>
<dbReference type="Proteomes" id="UP001218638">
    <property type="component" value="Chromosome"/>
</dbReference>
<dbReference type="RefSeq" id="WP_330927997.1">
    <property type="nucleotide sequence ID" value="NZ_CP119075.1"/>
</dbReference>
<feature type="region of interest" description="Disordered" evidence="1">
    <location>
        <begin position="180"/>
        <end position="212"/>
    </location>
</feature>
<feature type="compositionally biased region" description="Basic and acidic residues" evidence="1">
    <location>
        <begin position="201"/>
        <end position="212"/>
    </location>
</feature>
<dbReference type="AlphaFoldDB" id="A0AAF0CRE1"/>
<evidence type="ECO:0000256" key="2">
    <source>
        <dbReference type="SAM" id="Phobius"/>
    </source>
</evidence>
<name>A0AAF0CRE1_9BACT</name>
<keyword evidence="2" id="KW-1133">Transmembrane helix</keyword>
<gene>
    <name evidence="3" type="ORF">PXH66_07270</name>
</gene>
<evidence type="ECO:0000256" key="1">
    <source>
        <dbReference type="SAM" id="MobiDB-lite"/>
    </source>
</evidence>
<keyword evidence="2" id="KW-0472">Membrane</keyword>
<sequence>MKSPSLQISRDAVIGIGLTLLLAGVAGWWTWRSMGKADQAERRLRSRQTEWRALQTASITPTAAVAEGLAQRVAQAEYTAKTLRERLGATEQDEVYATPAPAQRADAFFVIAQFVEAQRQQAKKAGVRIPGNFAFSFSAYANSGPEMAQLAVVHRQQLLVEQLLKSLWLAQPLELTSLQREDPARKLPPPHGAQAPASRGGRGDDYFEFPPDRSAQRDEIADTLALRIGFVGRTDTLRRYLAAIAEIELPLMVREIEVEPLGADGRASGGARSLADLFRDDQPHEDDAEDDLNAAIPIIAANDAEFLVTIEYLDFRSPRVASMTTGEELP</sequence>
<evidence type="ECO:0000313" key="4">
    <source>
        <dbReference type="Proteomes" id="UP001218638"/>
    </source>
</evidence>
<dbReference type="EMBL" id="CP119075">
    <property type="protein sequence ID" value="WED66649.1"/>
    <property type="molecule type" value="Genomic_DNA"/>
</dbReference>
<evidence type="ECO:0000313" key="3">
    <source>
        <dbReference type="EMBL" id="WED66649.1"/>
    </source>
</evidence>
<organism evidence="3 4">
    <name type="scientific">Synoicihabitans lomoniglobus</name>
    <dbReference type="NCBI Taxonomy" id="2909285"/>
    <lineage>
        <taxon>Bacteria</taxon>
        <taxon>Pseudomonadati</taxon>
        <taxon>Verrucomicrobiota</taxon>
        <taxon>Opitutia</taxon>
        <taxon>Opitutales</taxon>
        <taxon>Opitutaceae</taxon>
        <taxon>Synoicihabitans</taxon>
    </lineage>
</organism>
<keyword evidence="2" id="KW-0812">Transmembrane</keyword>
<proteinExistence type="predicted"/>
<dbReference type="KEGG" id="slom:PXH66_07270"/>
<accession>A0AAF0CRE1</accession>
<feature type="transmembrane region" description="Helical" evidence="2">
    <location>
        <begin position="12"/>
        <end position="31"/>
    </location>
</feature>
<reference evidence="3" key="1">
    <citation type="submission" date="2023-03" db="EMBL/GenBank/DDBJ databases">
        <title>Lomoglobus Profundus gen. nov., sp. nov., a novel member of the phylum Verrucomicrobia, isolated from deep-marine sediment of South China Sea.</title>
        <authorList>
            <person name="Ahmad T."/>
            <person name="Ishaq S.E."/>
            <person name="Wang F."/>
        </authorList>
    </citation>
    <scope>NUCLEOTIDE SEQUENCE</scope>
    <source>
        <strain evidence="3">LMO-M01</strain>
    </source>
</reference>